<feature type="region of interest" description="Disordered" evidence="1">
    <location>
        <begin position="920"/>
        <end position="968"/>
    </location>
</feature>
<feature type="compositionally biased region" description="Acidic residues" evidence="1">
    <location>
        <begin position="180"/>
        <end position="242"/>
    </location>
</feature>
<feature type="compositionally biased region" description="Acidic residues" evidence="1">
    <location>
        <begin position="367"/>
        <end position="400"/>
    </location>
</feature>
<dbReference type="OrthoDB" id="3363466at2759"/>
<dbReference type="STRING" id="1230383.A0A1M8A0S3"/>
<proteinExistence type="predicted"/>
<dbReference type="VEuPathDB" id="FungiDB:MSYG_0370"/>
<dbReference type="EMBL" id="LT671821">
    <property type="protein sequence ID" value="SHO76036.1"/>
    <property type="molecule type" value="Genomic_DNA"/>
</dbReference>
<feature type="compositionally biased region" description="Basic and acidic residues" evidence="1">
    <location>
        <begin position="426"/>
        <end position="435"/>
    </location>
</feature>
<feature type="region of interest" description="Disordered" evidence="1">
    <location>
        <begin position="46"/>
        <end position="75"/>
    </location>
</feature>
<feature type="compositionally biased region" description="Basic and acidic residues" evidence="1">
    <location>
        <begin position="475"/>
        <end position="496"/>
    </location>
</feature>
<feature type="region of interest" description="Disordered" evidence="1">
    <location>
        <begin position="348"/>
        <end position="789"/>
    </location>
</feature>
<sequence length="968" mass="107321">MSQVRASAETRSQGVRRSAFDTFDEMTWLSGVRGVLSRALGRAQAPQEVLTAHSPHTPLRLESDGSDAELPPEDPTAKARMKMTAAAMRELMELGGIEDADTHAPVSVDGFAERVWRMEEHSEPQTSSSLLSAFQVGTDGPVDFEALLRFRADRAETGRTRPLIEVMPDARSPRPVDGQIGEEMEDESEEESDESEEESDESEEESDESDESEGASEESEREEMDESEEDSEEDGSTDEAEQDRERSAPCASAKFTTAPVKQGSICQEGASSFWAPSHVQEEPLMEPTALQAHAHESHFSGQAGSRQDAPIVVLSDSDSEPTDEVSRTVDMDNAYARELGAVLAMATRYPESSYEAMEEDWDRRGDDQEEDQEGEEAENQEDEEEESDEEWQEQVEDEGQFDVFDQRGDDGHADEAEQNDNNSQIHNDKNEHIENVEEPVVLEPVECPEDPKNELVQKSGDLVEVPTKVSGSGPEEDHKETVEECEKLEDPAKESSDESEEELGVAAKESKELEESAKEPDELEDSDKASEESAEESELEKKVSSDVPEEEPGVAAKESEELEEPAKESSDVPEEEPGVAAKESEELEEPDEVSEELENSATKPAEEFKQVAEKGSENASQKLGEEPEVPVEKPGEETLAKKEDPFKEKEDILENEAHNSGDVKLFDPEPKDLETSMDEVYERYDPVRSAGERSDKALPSRPEPANAMDDCTSEPASHPPRGATDSPDAPVPRFEPPDMMSEREPSPGEPGPSETTRQTDAQPAPHPPRNTSVSPTPTKSHIGAPAREQVADHMEKLRPPLYEDMNDSSLSTLDSDLSLPTSLLDSPHTTRSHCPLQRVTLTRAVGAPTFLVRSCTLNPSVLDEEAAESEEVLFDSLEMRRLDADALPEDVYHSLCRIVGTSLLSDVYVLPGSLGDHWMEQDSRQESTERPEAHRLPKRARQSPSPPRRMRLRTAQERRRPRMYSPDL</sequence>
<feature type="region of interest" description="Disordered" evidence="1">
    <location>
        <begin position="291"/>
        <end position="310"/>
    </location>
</feature>
<evidence type="ECO:0000256" key="1">
    <source>
        <dbReference type="SAM" id="MobiDB-lite"/>
    </source>
</evidence>
<organism evidence="2 3">
    <name type="scientific">Malassezia sympodialis (strain ATCC 42132)</name>
    <name type="common">Atopic eczema-associated yeast</name>
    <dbReference type="NCBI Taxonomy" id="1230383"/>
    <lineage>
        <taxon>Eukaryota</taxon>
        <taxon>Fungi</taxon>
        <taxon>Dikarya</taxon>
        <taxon>Basidiomycota</taxon>
        <taxon>Ustilaginomycotina</taxon>
        <taxon>Malasseziomycetes</taxon>
        <taxon>Malasseziales</taxon>
        <taxon>Malasseziaceae</taxon>
        <taxon>Malassezia</taxon>
    </lineage>
</organism>
<reference evidence="3" key="1">
    <citation type="journal article" date="2017" name="Nucleic Acids Res.">
        <title>Proteogenomics produces comprehensive and highly accurate protein-coding gene annotation in a complete genome assembly of Malassezia sympodialis.</title>
        <authorList>
            <person name="Zhu Y."/>
            <person name="Engstroem P.G."/>
            <person name="Tellgren-Roth C."/>
            <person name="Baudo C.D."/>
            <person name="Kennell J.C."/>
            <person name="Sun S."/>
            <person name="Billmyre R.B."/>
            <person name="Schroeder M.S."/>
            <person name="Andersson A."/>
            <person name="Holm T."/>
            <person name="Sigurgeirsson B."/>
            <person name="Wu G."/>
            <person name="Sankaranarayanan S.R."/>
            <person name="Siddharthan R."/>
            <person name="Sanyal K."/>
            <person name="Lundeberg J."/>
            <person name="Nystedt B."/>
            <person name="Boekhout T."/>
            <person name="Dawson T.L. Jr."/>
            <person name="Heitman J."/>
            <person name="Scheynius A."/>
            <person name="Lehtioe J."/>
        </authorList>
    </citation>
    <scope>NUCLEOTIDE SEQUENCE [LARGE SCALE GENOMIC DNA]</scope>
    <source>
        <strain evidence="3">ATCC 42132</strain>
    </source>
</reference>
<feature type="compositionally biased region" description="Acidic residues" evidence="1">
    <location>
        <begin position="585"/>
        <end position="598"/>
    </location>
</feature>
<evidence type="ECO:0000313" key="3">
    <source>
        <dbReference type="Proteomes" id="UP000186303"/>
    </source>
</evidence>
<dbReference type="Proteomes" id="UP000186303">
    <property type="component" value="Chromosome 1"/>
</dbReference>
<gene>
    <name evidence="2" type="ORF">MSYG_0370</name>
</gene>
<feature type="compositionally biased region" description="Polar residues" evidence="1">
    <location>
        <begin position="769"/>
        <end position="779"/>
    </location>
</feature>
<dbReference type="AlphaFoldDB" id="A0A1M8A0S3"/>
<evidence type="ECO:0000313" key="2">
    <source>
        <dbReference type="EMBL" id="SHO76036.1"/>
    </source>
</evidence>
<name>A0A1M8A0S3_MALS4</name>
<feature type="compositionally biased region" description="Basic and acidic residues" evidence="1">
    <location>
        <begin position="630"/>
        <end position="698"/>
    </location>
</feature>
<feature type="compositionally biased region" description="Basic and acidic residues" evidence="1">
    <location>
        <begin position="920"/>
        <end position="935"/>
    </location>
</feature>
<feature type="region of interest" description="Disordered" evidence="1">
    <location>
        <begin position="160"/>
        <end position="264"/>
    </location>
</feature>
<accession>A0A1M8A0S3</accession>
<protein>
    <submittedName>
        <fullName evidence="2">Uncharacterized protein</fullName>
    </submittedName>
</protein>
<keyword evidence="3" id="KW-1185">Reference proteome</keyword>
<feature type="compositionally biased region" description="Basic and acidic residues" evidence="1">
    <location>
        <begin position="508"/>
        <end position="531"/>
    </location>
</feature>
<feature type="compositionally biased region" description="Basic and acidic residues" evidence="1">
    <location>
        <begin position="604"/>
        <end position="616"/>
    </location>
</feature>
<dbReference type="OMA" id="STHECDE"/>
<feature type="compositionally biased region" description="Basic and acidic residues" evidence="1">
    <location>
        <begin position="404"/>
        <end position="415"/>
    </location>
</feature>